<accession>A0ABR1LRT3</accession>
<comment type="caution">
    <text evidence="2">The sequence shown here is derived from an EMBL/GenBank/DDBJ whole genome shotgun (WGS) entry which is preliminary data.</text>
</comment>
<proteinExistence type="predicted"/>
<gene>
    <name evidence="2" type="ORF">IWX46DRAFT_629184</name>
</gene>
<name>A0ABR1LRT3_9PEZI</name>
<protein>
    <submittedName>
        <fullName evidence="2">Uncharacterized protein</fullName>
    </submittedName>
</protein>
<feature type="region of interest" description="Disordered" evidence="1">
    <location>
        <begin position="113"/>
        <end position="146"/>
    </location>
</feature>
<evidence type="ECO:0000256" key="1">
    <source>
        <dbReference type="SAM" id="MobiDB-lite"/>
    </source>
</evidence>
<feature type="compositionally biased region" description="Pro residues" evidence="1">
    <location>
        <begin position="113"/>
        <end position="122"/>
    </location>
</feature>
<dbReference type="Proteomes" id="UP001365128">
    <property type="component" value="Unassembled WGS sequence"/>
</dbReference>
<feature type="region of interest" description="Disordered" evidence="1">
    <location>
        <begin position="308"/>
        <end position="331"/>
    </location>
</feature>
<feature type="compositionally biased region" description="Basic and acidic residues" evidence="1">
    <location>
        <begin position="9"/>
        <end position="20"/>
    </location>
</feature>
<evidence type="ECO:0000313" key="2">
    <source>
        <dbReference type="EMBL" id="KAK7537883.1"/>
    </source>
</evidence>
<sequence>MSLSLSLSESERARESERAGNGETLSPLSGKPSAFVSNGLGSRQIAPPAHVINGPMPACLPPTEQRQVRSCLTTHVASANCRNNDDELPPLWLGSWIVQGEASWIALDCPPARQGPPPPPQQPMRNTFPSLEKGAGPKGSMPKRRLFPNRRRSTSTRLHYLAQEFLRWSSRSPPESPINSAAPQSPRAALPLHWPPANRGGQEKAKTFLNRPVFNHRLSDDTSHQFAIVETSGQRAHKKRKDAPVATKATESTPRRDTMETVLLLTKFPSSQTRIGLCPYKANSWAPASAAAAAQLHDLQDRATRGAIATPLKTSKSKGSIATTAPVPSIA</sequence>
<feature type="region of interest" description="Disordered" evidence="1">
    <location>
        <begin position="231"/>
        <end position="256"/>
    </location>
</feature>
<organism evidence="2 3">
    <name type="scientific">Phyllosticta citricarpa</name>
    <dbReference type="NCBI Taxonomy" id="55181"/>
    <lineage>
        <taxon>Eukaryota</taxon>
        <taxon>Fungi</taxon>
        <taxon>Dikarya</taxon>
        <taxon>Ascomycota</taxon>
        <taxon>Pezizomycotina</taxon>
        <taxon>Dothideomycetes</taxon>
        <taxon>Dothideomycetes incertae sedis</taxon>
        <taxon>Botryosphaeriales</taxon>
        <taxon>Phyllostictaceae</taxon>
        <taxon>Phyllosticta</taxon>
    </lineage>
</organism>
<feature type="region of interest" description="Disordered" evidence="1">
    <location>
        <begin position="1"/>
        <end position="38"/>
    </location>
</feature>
<reference evidence="2 3" key="1">
    <citation type="submission" date="2024-04" db="EMBL/GenBank/DDBJ databases">
        <title>Phyllosticta paracitricarpa is synonymous to the EU quarantine fungus P. citricarpa based on phylogenomic analyses.</title>
        <authorList>
            <consortium name="Lawrence Berkeley National Laboratory"/>
            <person name="Van Ingen-Buijs V.A."/>
            <person name="Van Westerhoven A.C."/>
            <person name="Haridas S."/>
            <person name="Skiadas P."/>
            <person name="Martin F."/>
            <person name="Groenewald J.Z."/>
            <person name="Crous P.W."/>
            <person name="Seidl M.F."/>
        </authorList>
    </citation>
    <scope>NUCLEOTIDE SEQUENCE [LARGE SCALE GENOMIC DNA]</scope>
    <source>
        <strain evidence="2 3">CBS 122670</strain>
    </source>
</reference>
<dbReference type="EMBL" id="JBBPDW010000032">
    <property type="protein sequence ID" value="KAK7537883.1"/>
    <property type="molecule type" value="Genomic_DNA"/>
</dbReference>
<feature type="compositionally biased region" description="Polar residues" evidence="1">
    <location>
        <begin position="312"/>
        <end position="323"/>
    </location>
</feature>
<evidence type="ECO:0000313" key="3">
    <source>
        <dbReference type="Proteomes" id="UP001365128"/>
    </source>
</evidence>
<keyword evidence="3" id="KW-1185">Reference proteome</keyword>